<feature type="compositionally biased region" description="Acidic residues" evidence="1">
    <location>
        <begin position="822"/>
        <end position="834"/>
    </location>
</feature>
<name>A0AAJ0B503_9PEZI</name>
<feature type="compositionally biased region" description="Basic and acidic residues" evidence="1">
    <location>
        <begin position="493"/>
        <end position="505"/>
    </location>
</feature>
<feature type="compositionally biased region" description="Basic and acidic residues" evidence="1">
    <location>
        <begin position="157"/>
        <end position="173"/>
    </location>
</feature>
<sequence length="868" mass="93605">MDAMLSVAEGHLDPEDYHLDLTADAGVEEFDFKLDETLEDDGVEQPLADDAVEGEANGTGDFEIGYEEEEQVGQGEQDDSERKDADEEDGETSGETGGEPEYQDEIGYEDEEPAAANVSDGQEEAVIAGTEAVAGVGVTHEADEEDVNDGAEMPAADDAHHDEYSVFEERTEEQSVQTGFDDPETHMSGIDTGYDDVEATGSSVHPSHQSQGRTPASGDEAEDESGDVSNTPSTAPEITVHYNQEQYALIGAPSDDPDSYFFPEEESLDRSLSELLASIREVISDDISSDNDELTIRIDALDLEFGERSNEKFLSRSFQEIIACYSALAHGSSRSASYDPHSLDLELLIRRDSESRFLELLEEAGIVGELSHLPDHFDESADVTDKMGEDQEGTGFDEDEGQESFSEEEIAGDEPATGETQPNSAPAAADSEKQPEAWSATENPTADPAEPSGEAIYEEQYQELDFEFDGTGNLEDEQQEMGGIDLAGGISGDHSDGFGVDHDLGETELTFDINEQSMQGQDGSEWIEQASEQVEVDEGTTTGLESFSHGNASTSLHSSSRPPPSTYVPSHFHPGRHEDLIDYSDDDEPLSPAHKVGEKRRLSMSSEDCSPKRRKLEVTDSAVNASAIGDAGPGIESPSDRDPISAPPNIEPSLSHEESEAIDFEEEIDFDLEFEDDANVDAPQLPHTRSSSGPDTHGPGQASGTSTQENSLYFAERVDNVTLDFDGDAAQSAAYESNDAEPDITDTYPLEVEGESTALTQPLDDVAGDDFAGHPESASKHTSRTSTVNGDGIDFAGTAGNELPVPSEEIGQSSEPNGAQNDEIDWENDGDEPEPNAALTPSSNTGKRSRTDETESLSEEADHKRRRT</sequence>
<feature type="compositionally biased region" description="Polar residues" evidence="1">
    <location>
        <begin position="810"/>
        <end position="820"/>
    </location>
</feature>
<gene>
    <name evidence="2" type="ORF">QBC47DRAFT_364144</name>
</gene>
<dbReference type="Proteomes" id="UP001239445">
    <property type="component" value="Unassembled WGS sequence"/>
</dbReference>
<feature type="compositionally biased region" description="Polar residues" evidence="1">
    <location>
        <begin position="539"/>
        <end position="560"/>
    </location>
</feature>
<feature type="compositionally biased region" description="Acidic residues" evidence="1">
    <location>
        <begin position="660"/>
        <end position="679"/>
    </location>
</feature>
<feature type="compositionally biased region" description="Basic and acidic residues" evidence="1">
    <location>
        <begin position="372"/>
        <end position="389"/>
    </location>
</feature>
<accession>A0AAJ0B503</accession>
<evidence type="ECO:0000313" key="2">
    <source>
        <dbReference type="EMBL" id="KAK1751790.1"/>
    </source>
</evidence>
<protein>
    <submittedName>
        <fullName evidence="2">Uncharacterized protein</fullName>
    </submittedName>
</protein>
<dbReference type="AlphaFoldDB" id="A0AAJ0B503"/>
<feature type="compositionally biased region" description="Acidic residues" evidence="1">
    <location>
        <begin position="456"/>
        <end position="479"/>
    </location>
</feature>
<organism evidence="2 3">
    <name type="scientific">Echria macrotheca</name>
    <dbReference type="NCBI Taxonomy" id="438768"/>
    <lineage>
        <taxon>Eukaryota</taxon>
        <taxon>Fungi</taxon>
        <taxon>Dikarya</taxon>
        <taxon>Ascomycota</taxon>
        <taxon>Pezizomycotina</taxon>
        <taxon>Sordariomycetes</taxon>
        <taxon>Sordariomycetidae</taxon>
        <taxon>Sordariales</taxon>
        <taxon>Schizotheciaceae</taxon>
        <taxon>Echria</taxon>
    </lineage>
</organism>
<comment type="caution">
    <text evidence="2">The sequence shown here is derived from an EMBL/GenBank/DDBJ whole genome shotgun (WGS) entry which is preliminary data.</text>
</comment>
<feature type="compositionally biased region" description="Acidic residues" evidence="1">
    <location>
        <begin position="390"/>
        <end position="412"/>
    </location>
</feature>
<feature type="region of interest" description="Disordered" evidence="1">
    <location>
        <begin position="729"/>
        <end position="868"/>
    </location>
</feature>
<dbReference type="InterPro" id="IPR018822">
    <property type="entry name" value="UPF0646"/>
</dbReference>
<keyword evidence="3" id="KW-1185">Reference proteome</keyword>
<feature type="compositionally biased region" description="Polar residues" evidence="1">
    <location>
        <begin position="702"/>
        <end position="711"/>
    </location>
</feature>
<feature type="region of interest" description="Disordered" evidence="1">
    <location>
        <begin position="372"/>
        <end position="715"/>
    </location>
</feature>
<feature type="compositionally biased region" description="Polar residues" evidence="1">
    <location>
        <begin position="227"/>
        <end position="241"/>
    </location>
</feature>
<dbReference type="Pfam" id="PF10336">
    <property type="entry name" value="DUF2420"/>
    <property type="match status" value="1"/>
</dbReference>
<dbReference type="EMBL" id="MU839841">
    <property type="protein sequence ID" value="KAK1751790.1"/>
    <property type="molecule type" value="Genomic_DNA"/>
</dbReference>
<feature type="compositionally biased region" description="Polar residues" evidence="1">
    <location>
        <begin position="513"/>
        <end position="522"/>
    </location>
</feature>
<evidence type="ECO:0000256" key="1">
    <source>
        <dbReference type="SAM" id="MobiDB-lite"/>
    </source>
</evidence>
<feature type="region of interest" description="Disordered" evidence="1">
    <location>
        <begin position="32"/>
        <end position="241"/>
    </location>
</feature>
<evidence type="ECO:0000313" key="3">
    <source>
        <dbReference type="Proteomes" id="UP001239445"/>
    </source>
</evidence>
<feature type="compositionally biased region" description="Acidic residues" evidence="1">
    <location>
        <begin position="101"/>
        <end position="113"/>
    </location>
</feature>
<feature type="compositionally biased region" description="Polar residues" evidence="1">
    <location>
        <begin position="200"/>
        <end position="214"/>
    </location>
</feature>
<proteinExistence type="predicted"/>
<reference evidence="2" key="1">
    <citation type="submission" date="2023-06" db="EMBL/GenBank/DDBJ databases">
        <title>Genome-scale phylogeny and comparative genomics of the fungal order Sordariales.</title>
        <authorList>
            <consortium name="Lawrence Berkeley National Laboratory"/>
            <person name="Hensen N."/>
            <person name="Bonometti L."/>
            <person name="Westerberg I."/>
            <person name="Brannstrom I.O."/>
            <person name="Guillou S."/>
            <person name="Cros-Aarteil S."/>
            <person name="Calhoun S."/>
            <person name="Haridas S."/>
            <person name="Kuo A."/>
            <person name="Mondo S."/>
            <person name="Pangilinan J."/>
            <person name="Riley R."/>
            <person name="Labutti K."/>
            <person name="Andreopoulos B."/>
            <person name="Lipzen A."/>
            <person name="Chen C."/>
            <person name="Yanf M."/>
            <person name="Daum C."/>
            <person name="Ng V."/>
            <person name="Clum A."/>
            <person name="Steindorff A."/>
            <person name="Ohm R."/>
            <person name="Martin F."/>
            <person name="Silar P."/>
            <person name="Natvig D."/>
            <person name="Lalanne C."/>
            <person name="Gautier V."/>
            <person name="Ament-Velasquez S.L."/>
            <person name="Kruys A."/>
            <person name="Hutchinson M.I."/>
            <person name="Powell A.J."/>
            <person name="Barry K."/>
            <person name="Miller A.N."/>
            <person name="Grigoriev I.V."/>
            <person name="Debuchy R."/>
            <person name="Gladieux P."/>
            <person name="Thoren M.H."/>
            <person name="Johannesson H."/>
        </authorList>
    </citation>
    <scope>NUCLEOTIDE SEQUENCE</scope>
    <source>
        <strain evidence="2">PSN4</strain>
    </source>
</reference>
<feature type="compositionally biased region" description="Acidic residues" evidence="1">
    <location>
        <begin position="64"/>
        <end position="79"/>
    </location>
</feature>